<accession>A0ABN8ISN6</accession>
<protein>
    <submittedName>
        <fullName evidence="1">Uncharacterized protein</fullName>
    </submittedName>
</protein>
<sequence>MGCSDAAAQVRRRGSQASCAPAITAYRHRSPALTRAHSRSPALTRAHTLSPTAMSGGERELRRWPGAMLRRGSRRLLRLKYRVPPAALPLDIDDTVSCFCRCAAQPAPLPTAGPFLLSVVPTVPTPRRAETSAHIP</sequence>
<dbReference type="EMBL" id="OW152815">
    <property type="protein sequence ID" value="CAH2062683.1"/>
    <property type="molecule type" value="Genomic_DNA"/>
</dbReference>
<keyword evidence="2" id="KW-1185">Reference proteome</keyword>
<reference evidence="1" key="1">
    <citation type="submission" date="2022-03" db="EMBL/GenBank/DDBJ databases">
        <authorList>
            <person name="Martin H S."/>
        </authorList>
    </citation>
    <scope>NUCLEOTIDE SEQUENCE</scope>
</reference>
<proteinExistence type="predicted"/>
<gene>
    <name evidence="1" type="ORF">IPOD504_LOCUS12113</name>
</gene>
<name>A0ABN8ISN6_9NEOP</name>
<evidence type="ECO:0000313" key="2">
    <source>
        <dbReference type="Proteomes" id="UP000837857"/>
    </source>
</evidence>
<feature type="non-terminal residue" evidence="1">
    <location>
        <position position="1"/>
    </location>
</feature>
<organism evidence="1 2">
    <name type="scientific">Iphiclides podalirius</name>
    <name type="common">scarce swallowtail</name>
    <dbReference type="NCBI Taxonomy" id="110791"/>
    <lineage>
        <taxon>Eukaryota</taxon>
        <taxon>Metazoa</taxon>
        <taxon>Ecdysozoa</taxon>
        <taxon>Arthropoda</taxon>
        <taxon>Hexapoda</taxon>
        <taxon>Insecta</taxon>
        <taxon>Pterygota</taxon>
        <taxon>Neoptera</taxon>
        <taxon>Endopterygota</taxon>
        <taxon>Lepidoptera</taxon>
        <taxon>Glossata</taxon>
        <taxon>Ditrysia</taxon>
        <taxon>Papilionoidea</taxon>
        <taxon>Papilionidae</taxon>
        <taxon>Papilioninae</taxon>
        <taxon>Iphiclides</taxon>
    </lineage>
</organism>
<dbReference type="Proteomes" id="UP000837857">
    <property type="component" value="Chromosome 3"/>
</dbReference>
<evidence type="ECO:0000313" key="1">
    <source>
        <dbReference type="EMBL" id="CAH2062683.1"/>
    </source>
</evidence>